<keyword evidence="6" id="KW-1185">Reference proteome</keyword>
<proteinExistence type="inferred from homology"/>
<evidence type="ECO:0000256" key="2">
    <source>
        <dbReference type="ARBA" id="ARBA00022801"/>
    </source>
</evidence>
<dbReference type="PANTHER" id="PTHR43213:SF5">
    <property type="entry name" value="BIFUNCTIONAL DTTP_UTP PYROPHOSPHATASE_METHYLTRANSFERASE PROTEIN-RELATED"/>
    <property type="match status" value="1"/>
</dbReference>
<evidence type="ECO:0000256" key="1">
    <source>
        <dbReference type="ARBA" id="ARBA00001968"/>
    </source>
</evidence>
<gene>
    <name evidence="4" type="ORF">A4X03_0g1801</name>
    <name evidence="3" type="ORF">JKIAZH3_G7320</name>
</gene>
<dbReference type="SUPFAM" id="SSF52972">
    <property type="entry name" value="ITPase-like"/>
    <property type="match status" value="1"/>
</dbReference>
<dbReference type="Proteomes" id="UP000836402">
    <property type="component" value="Unassembled WGS sequence"/>
</dbReference>
<organism evidence="4 5">
    <name type="scientific">Tilletia caries</name>
    <name type="common">wheat bunt fungus</name>
    <dbReference type="NCBI Taxonomy" id="13290"/>
    <lineage>
        <taxon>Eukaryota</taxon>
        <taxon>Fungi</taxon>
        <taxon>Dikarya</taxon>
        <taxon>Basidiomycota</taxon>
        <taxon>Ustilaginomycotina</taxon>
        <taxon>Exobasidiomycetes</taxon>
        <taxon>Tilletiales</taxon>
        <taxon>Tilletiaceae</taxon>
        <taxon>Tilletia</taxon>
    </lineage>
</organism>
<dbReference type="Proteomes" id="UP000077671">
    <property type="component" value="Unassembled WGS sequence"/>
</dbReference>
<dbReference type="PANTHER" id="PTHR43213">
    <property type="entry name" value="BIFUNCTIONAL DTTP/UTP PYROPHOSPHATASE/METHYLTRANSFERASE PROTEIN-RELATED"/>
    <property type="match status" value="1"/>
</dbReference>
<dbReference type="AlphaFoldDB" id="A0A177UQ76"/>
<dbReference type="Gene3D" id="3.90.950.10">
    <property type="match status" value="1"/>
</dbReference>
<dbReference type="InterPro" id="IPR029001">
    <property type="entry name" value="ITPase-like_fam"/>
</dbReference>
<reference evidence="4" key="2">
    <citation type="journal article" date="2019" name="IMA Fungus">
        <title>Genome sequencing and comparison of five Tilletia species to identify candidate genes for the detection of regulated species infecting wheat.</title>
        <authorList>
            <person name="Nguyen H.D.T."/>
            <person name="Sultana T."/>
            <person name="Kesanakurti P."/>
            <person name="Hambleton S."/>
        </authorList>
    </citation>
    <scope>NUCLEOTIDE SEQUENCE</scope>
    <source>
        <strain evidence="4">DAOMC 238032</strain>
    </source>
</reference>
<accession>A0A177UQ76</accession>
<sequence length="246" mass="26655">MGSASSSTPLPSRESAIADDALRIPALNKLASKRVILASASPRRKQILASIGLHPEIVASTFEENLPKSEFVGDASYEYPVSTSSHKALEVYHRLVKSDPDDPPDLVIGADTVVIDPSEQILEKPVDQKDNMRMLQDLNGHKCHVVSGVTLVYPILQAPGYEVKSLSEKTVVHFADNELSLLQAYVEQGEGLDRAGGFAIQGHAAVLIRAIEGDYNNVVGFPLFSFISFLNELVQDEALEMGDGDD</sequence>
<dbReference type="EMBL" id="LWDD02000156">
    <property type="protein sequence ID" value="KAE8263280.1"/>
    <property type="molecule type" value="Genomic_DNA"/>
</dbReference>
<evidence type="ECO:0008006" key="7">
    <source>
        <dbReference type="Google" id="ProtNLM"/>
    </source>
</evidence>
<dbReference type="HAMAP" id="MF_00528">
    <property type="entry name" value="Maf"/>
    <property type="match status" value="1"/>
</dbReference>
<protein>
    <recommendedName>
        <fullName evidence="7">Maf-like protein</fullName>
    </recommendedName>
</protein>
<keyword evidence="2" id="KW-0378">Hydrolase</keyword>
<reference evidence="3" key="3">
    <citation type="submission" date="2020-10" db="EMBL/GenBank/DDBJ databases">
        <authorList>
            <person name="Sedaghatjoo S."/>
        </authorList>
    </citation>
    <scope>NUCLEOTIDE SEQUENCE</scope>
    <source>
        <strain evidence="3">AZH3</strain>
    </source>
</reference>
<name>A0A177UQ76_9BASI</name>
<dbReference type="GO" id="GO:0047429">
    <property type="term" value="F:nucleoside triphosphate diphosphatase activity"/>
    <property type="evidence" value="ECO:0007669"/>
    <property type="project" value="InterPro"/>
</dbReference>
<dbReference type="InterPro" id="IPR003697">
    <property type="entry name" value="Maf-like"/>
</dbReference>
<comment type="caution">
    <text evidence="4">The sequence shown here is derived from an EMBL/GenBank/DDBJ whole genome shotgun (WGS) entry which is preliminary data.</text>
</comment>
<reference evidence="4" key="1">
    <citation type="submission" date="2016-04" db="EMBL/GenBank/DDBJ databases">
        <authorList>
            <person name="Nguyen H.D."/>
            <person name="Kesanakurti P."/>
            <person name="Cullis J."/>
            <person name="Levesque C.A."/>
            <person name="Hambleton S."/>
        </authorList>
    </citation>
    <scope>NUCLEOTIDE SEQUENCE</scope>
    <source>
        <strain evidence="4">DAOMC 238032</strain>
    </source>
</reference>
<evidence type="ECO:0000313" key="3">
    <source>
        <dbReference type="EMBL" id="CAD6937379.1"/>
    </source>
</evidence>
<dbReference type="EMBL" id="CAJHJG010003994">
    <property type="protein sequence ID" value="CAD6937379.1"/>
    <property type="molecule type" value="Genomic_DNA"/>
</dbReference>
<dbReference type="CDD" id="cd00555">
    <property type="entry name" value="Maf"/>
    <property type="match status" value="1"/>
</dbReference>
<comment type="cofactor">
    <cofactor evidence="1">
        <name>a divalent metal cation</name>
        <dbReference type="ChEBI" id="CHEBI:60240"/>
    </cofactor>
</comment>
<evidence type="ECO:0000313" key="4">
    <source>
        <dbReference type="EMBL" id="KAE8263280.1"/>
    </source>
</evidence>
<dbReference type="NCBIfam" id="TIGR00172">
    <property type="entry name" value="maf"/>
    <property type="match status" value="1"/>
</dbReference>
<dbReference type="Pfam" id="PF02545">
    <property type="entry name" value="Maf"/>
    <property type="match status" value="1"/>
</dbReference>
<evidence type="ECO:0000313" key="5">
    <source>
        <dbReference type="Proteomes" id="UP000077671"/>
    </source>
</evidence>
<dbReference type="PIRSF" id="PIRSF006305">
    <property type="entry name" value="Maf"/>
    <property type="match status" value="1"/>
</dbReference>
<evidence type="ECO:0000313" key="6">
    <source>
        <dbReference type="Proteomes" id="UP000836402"/>
    </source>
</evidence>